<dbReference type="RefSeq" id="WP_098464111.1">
    <property type="nucleotide sequence ID" value="NZ_PDJJ01000001.1"/>
</dbReference>
<feature type="compositionally biased region" description="Pro residues" evidence="1">
    <location>
        <begin position="164"/>
        <end position="180"/>
    </location>
</feature>
<evidence type="ECO:0000313" key="4">
    <source>
        <dbReference type="Proteomes" id="UP000224130"/>
    </source>
</evidence>
<dbReference type="EMBL" id="PDJJ01000001">
    <property type="protein sequence ID" value="PFG43810.1"/>
    <property type="molecule type" value="Genomic_DNA"/>
</dbReference>
<keyword evidence="4" id="KW-1185">Reference proteome</keyword>
<comment type="caution">
    <text evidence="3">The sequence shown here is derived from an EMBL/GenBank/DDBJ whole genome shotgun (WGS) entry which is preliminary data.</text>
</comment>
<evidence type="ECO:0000256" key="1">
    <source>
        <dbReference type="SAM" id="MobiDB-lite"/>
    </source>
</evidence>
<feature type="domain" description="YdbS-like PH" evidence="2">
    <location>
        <begin position="83"/>
        <end position="151"/>
    </location>
</feature>
<dbReference type="InterPro" id="IPR005182">
    <property type="entry name" value="YdbS-like_PH"/>
</dbReference>
<protein>
    <submittedName>
        <fullName evidence="3">PH (Pleckstrin Homology) domain-containing protein</fullName>
    </submittedName>
</protein>
<proteinExistence type="predicted"/>
<dbReference type="AlphaFoldDB" id="A0A2A9EZY0"/>
<gene>
    <name evidence="3" type="ORF">ATJ88_2520</name>
</gene>
<dbReference type="OrthoDB" id="3354538at2"/>
<dbReference type="Proteomes" id="UP000224130">
    <property type="component" value="Unassembled WGS sequence"/>
</dbReference>
<dbReference type="Pfam" id="PF03703">
    <property type="entry name" value="bPH_2"/>
    <property type="match status" value="1"/>
</dbReference>
<name>A0A2A9EZY0_9MICO</name>
<feature type="region of interest" description="Disordered" evidence="1">
    <location>
        <begin position="163"/>
        <end position="278"/>
    </location>
</feature>
<dbReference type="PANTHER" id="PTHR37938:SF1">
    <property type="entry name" value="BLL0215 PROTEIN"/>
    <property type="match status" value="1"/>
</dbReference>
<sequence>MESPDRAVRAHRHLRRYVLTSERVTLATRLHWSSLLEPVVTTVAATVLAGWLHSITGTGWVWLLWTVPAGRLLLKFAEWNYEWFVATDKRLILTYGFVIHKVAMMPLAKVTDMGYSRTPVGQLLGYGRFVMESAGQDQALRQIDYVPDPDAAYRTLCDTMFVPAAPPRTPTPPSPPPAIFPPTHGGDARRPTTAELPVVGGPGTGGPTPPPRPTDHDDDRPAPTPPPPSGGSFPGGGSGAAPSGGPRRRPWWRGSDRRSPYTPPTSAGAGPHVPDPFL</sequence>
<evidence type="ECO:0000259" key="2">
    <source>
        <dbReference type="Pfam" id="PF03703"/>
    </source>
</evidence>
<evidence type="ECO:0000313" key="3">
    <source>
        <dbReference type="EMBL" id="PFG43810.1"/>
    </source>
</evidence>
<accession>A0A2A9EZY0</accession>
<dbReference type="PANTHER" id="PTHR37938">
    <property type="entry name" value="BLL0215 PROTEIN"/>
    <property type="match status" value="1"/>
</dbReference>
<reference evidence="3 4" key="1">
    <citation type="submission" date="2017-10" db="EMBL/GenBank/DDBJ databases">
        <title>Sequencing the genomes of 1000 actinobacteria strains.</title>
        <authorList>
            <person name="Klenk H.-P."/>
        </authorList>
    </citation>
    <scope>NUCLEOTIDE SEQUENCE [LARGE SCALE GENOMIC DNA]</scope>
    <source>
        <strain evidence="3 4">DSM 21863</strain>
    </source>
</reference>
<organism evidence="3 4">
    <name type="scientific">Isoptericola jiangsuensis</name>
    <dbReference type="NCBI Taxonomy" id="548579"/>
    <lineage>
        <taxon>Bacteria</taxon>
        <taxon>Bacillati</taxon>
        <taxon>Actinomycetota</taxon>
        <taxon>Actinomycetes</taxon>
        <taxon>Micrococcales</taxon>
        <taxon>Promicromonosporaceae</taxon>
        <taxon>Isoptericola</taxon>
    </lineage>
</organism>